<gene>
    <name evidence="1" type="ORF">W7K_18010</name>
</gene>
<dbReference type="GO" id="GO:0003677">
    <property type="term" value="F:DNA binding"/>
    <property type="evidence" value="ECO:0007669"/>
    <property type="project" value="InterPro"/>
</dbReference>
<dbReference type="RefSeq" id="WP_010481674.1">
    <property type="nucleotide sequence ID" value="NZ_AJLO02000039.1"/>
</dbReference>
<proteinExistence type="predicted"/>
<comment type="caution">
    <text evidence="1">The sequence shown here is derived from an EMBL/GenBank/DDBJ whole genome shotgun (WGS) entry which is preliminary data.</text>
</comment>
<dbReference type="GO" id="GO:0004519">
    <property type="term" value="F:endonuclease activity"/>
    <property type="evidence" value="ECO:0007669"/>
    <property type="project" value="InterPro"/>
</dbReference>
<dbReference type="Proteomes" id="UP000036890">
    <property type="component" value="Unassembled WGS sequence"/>
</dbReference>
<sequence>MADSPASRHVKRALAAKEAARTAGSNLMEGTTIYQQMQVRLTADRARLKQIQSTQGKAQLKVALLPSYAPYLEGVLSANAGGKDDIVSTLMLWHFDAGQFDAGLDIAQYVLAHGLDMPDTHKRTAGCVVAEEIGQAAVNALKTSAPFDLAVLDRAVALTDGQDMPDEVQARLLVARGRGRLATDTDDAPLDAEAVGQVIDDLRKAIQLHDACGGKEDLKRAERLMKKFEASQSND</sequence>
<dbReference type="InterPro" id="IPR010270">
    <property type="entry name" value="Phage_P2_GpM"/>
</dbReference>
<reference evidence="1 2" key="1">
    <citation type="journal article" date="2012" name="J. Bacteriol.">
        <title>Genome sequence of a novel nicotine-degrading strain, Pseudomonas geniculata N1.</title>
        <authorList>
            <person name="Tang H."/>
            <person name="Yu H."/>
            <person name="Tai C."/>
            <person name="Huang K."/>
            <person name="Liu Y."/>
            <person name="Wang L."/>
            <person name="Yao Y."/>
            <person name="Wu G."/>
            <person name="Xu P."/>
        </authorList>
    </citation>
    <scope>NUCLEOTIDE SEQUENCE [LARGE SCALE GENOMIC DNA]</scope>
    <source>
        <strain evidence="1 2">N1</strain>
    </source>
</reference>
<organism evidence="1 2">
    <name type="scientific">Stenotrophomonas geniculata N1</name>
    <dbReference type="NCBI Taxonomy" id="1167641"/>
    <lineage>
        <taxon>Bacteria</taxon>
        <taxon>Pseudomonadati</taxon>
        <taxon>Pseudomonadota</taxon>
        <taxon>Gammaproteobacteria</taxon>
        <taxon>Lysobacterales</taxon>
        <taxon>Lysobacteraceae</taxon>
        <taxon>Stenotrophomonas</taxon>
    </lineage>
</organism>
<name>A0A0L8A6C0_9GAMM</name>
<dbReference type="Pfam" id="PF05944">
    <property type="entry name" value="Phage_term_smal"/>
    <property type="match status" value="1"/>
</dbReference>
<dbReference type="AlphaFoldDB" id="A0A0L8A6C0"/>
<dbReference type="OrthoDB" id="8562788at2"/>
<dbReference type="EMBL" id="AJLO02000039">
    <property type="protein sequence ID" value="KOE97850.1"/>
    <property type="molecule type" value="Genomic_DNA"/>
</dbReference>
<accession>A0A0L8A6C0</accession>
<evidence type="ECO:0000313" key="2">
    <source>
        <dbReference type="Proteomes" id="UP000036890"/>
    </source>
</evidence>
<evidence type="ECO:0000313" key="1">
    <source>
        <dbReference type="EMBL" id="KOE97850.1"/>
    </source>
</evidence>
<protein>
    <submittedName>
        <fullName evidence="1">Terminase</fullName>
    </submittedName>
</protein>